<reference evidence="1 2" key="1">
    <citation type="submission" date="2018-02" db="EMBL/GenBank/DDBJ databases">
        <title>Comparative genomes isolates from brazilian mangrove.</title>
        <authorList>
            <person name="Araujo J.E."/>
            <person name="Taketani R.G."/>
            <person name="Silva M.C.P."/>
            <person name="Loureco M.V."/>
            <person name="Andreote F.D."/>
        </authorList>
    </citation>
    <scope>NUCLEOTIDE SEQUENCE [LARGE SCALE GENOMIC DNA]</scope>
    <source>
        <strain evidence="1 2">Nap-Phe MGV</strain>
    </source>
</reference>
<evidence type="ECO:0008006" key="3">
    <source>
        <dbReference type="Google" id="ProtNLM"/>
    </source>
</evidence>
<dbReference type="EMBL" id="PUHZ01000005">
    <property type="protein sequence ID" value="PQO47225.1"/>
    <property type="molecule type" value="Genomic_DNA"/>
</dbReference>
<accession>A0A2S8GS18</accession>
<comment type="caution">
    <text evidence="1">The sequence shown here is derived from an EMBL/GenBank/DDBJ whole genome shotgun (WGS) entry which is preliminary data.</text>
</comment>
<dbReference type="OrthoDB" id="515110at2"/>
<dbReference type="RefSeq" id="WP_105334113.1">
    <property type="nucleotide sequence ID" value="NZ_PUHZ01000005.1"/>
</dbReference>
<proteinExistence type="predicted"/>
<evidence type="ECO:0000313" key="2">
    <source>
        <dbReference type="Proteomes" id="UP000237819"/>
    </source>
</evidence>
<sequence>MPTIAQIHDVLQAIYGERLQLTGETEAALTAAEARLGYALPKMLRDYYRLAAHSDWPNRCHNRLVRPDELQVRNGALQFFEENQWVSLWGVAEEDMALPDPPVCAAWNNDEPLAWETDDASLSNFLIKMAYWQAVNGGLPNFGLGAAGEEARQQVVAQWPLLLRDDGYQLGVYGGEGILICLFDAAWSDQIQVATQTPAQLDRLEDCLEVEWDVLESEEPSDANDDEEE</sequence>
<organism evidence="1 2">
    <name type="scientific">Blastopirellula marina</name>
    <dbReference type="NCBI Taxonomy" id="124"/>
    <lineage>
        <taxon>Bacteria</taxon>
        <taxon>Pseudomonadati</taxon>
        <taxon>Planctomycetota</taxon>
        <taxon>Planctomycetia</taxon>
        <taxon>Pirellulales</taxon>
        <taxon>Pirellulaceae</taxon>
        <taxon>Blastopirellula</taxon>
    </lineage>
</organism>
<gene>
    <name evidence="1" type="ORF">C5Y93_04075</name>
</gene>
<dbReference type="AlphaFoldDB" id="A0A2S8GS18"/>
<protein>
    <recommendedName>
        <fullName evidence="3">Knr4/Smi1-like domain-containing protein</fullName>
    </recommendedName>
</protein>
<name>A0A2S8GS18_9BACT</name>
<dbReference type="Proteomes" id="UP000237819">
    <property type="component" value="Unassembled WGS sequence"/>
</dbReference>
<evidence type="ECO:0000313" key="1">
    <source>
        <dbReference type="EMBL" id="PQO47225.1"/>
    </source>
</evidence>